<organism evidence="1 2">
    <name type="scientific">Desulforamulus aeronauticus DSM 10349</name>
    <dbReference type="NCBI Taxonomy" id="1121421"/>
    <lineage>
        <taxon>Bacteria</taxon>
        <taxon>Bacillati</taxon>
        <taxon>Bacillota</taxon>
        <taxon>Clostridia</taxon>
        <taxon>Eubacteriales</taxon>
        <taxon>Peptococcaceae</taxon>
        <taxon>Desulforamulus</taxon>
    </lineage>
</organism>
<proteinExistence type="predicted"/>
<gene>
    <name evidence="1" type="ORF">SAMN02745123_03920</name>
</gene>
<accession>A0A1M6X704</accession>
<evidence type="ECO:0000313" key="1">
    <source>
        <dbReference type="EMBL" id="SHL01629.1"/>
    </source>
</evidence>
<dbReference type="AlphaFoldDB" id="A0A1M6X704"/>
<name>A0A1M6X704_9FIRM</name>
<keyword evidence="2" id="KW-1185">Reference proteome</keyword>
<sequence>MQQLYFGEALDSIKKVILSGFTPGQTLRNNFSEAMMDSRNCVGFNKLYKPAVMVLQVPSSSKLIMETESGFMVVKKFAPISTEIILCKIDFRSPQFIKMVEQISPIALIEMEIGRLSNI</sequence>
<dbReference type="OrthoDB" id="1787401at2"/>
<dbReference type="RefSeq" id="WP_072917674.1">
    <property type="nucleotide sequence ID" value="NZ_FRAR01000040.1"/>
</dbReference>
<evidence type="ECO:0000313" key="2">
    <source>
        <dbReference type="Proteomes" id="UP000183997"/>
    </source>
</evidence>
<reference evidence="2" key="1">
    <citation type="submission" date="2016-11" db="EMBL/GenBank/DDBJ databases">
        <authorList>
            <person name="Varghese N."/>
            <person name="Submissions S."/>
        </authorList>
    </citation>
    <scope>NUCLEOTIDE SEQUENCE [LARGE SCALE GENOMIC DNA]</scope>
    <source>
        <strain evidence="2">DSM 10349</strain>
    </source>
</reference>
<protein>
    <submittedName>
        <fullName evidence="1">Uncharacterized protein</fullName>
    </submittedName>
</protein>
<dbReference type="STRING" id="1121421.SAMN02745123_03920"/>
<dbReference type="Proteomes" id="UP000183997">
    <property type="component" value="Unassembled WGS sequence"/>
</dbReference>
<dbReference type="EMBL" id="FRAR01000040">
    <property type="protein sequence ID" value="SHL01629.1"/>
    <property type="molecule type" value="Genomic_DNA"/>
</dbReference>